<comment type="caution">
    <text evidence="9">The sequence shown here is derived from an EMBL/GenBank/DDBJ whole genome shotgun (WGS) entry which is preliminary data.</text>
</comment>
<sequence>MSCISCKCSGKISEAILVTGGGGYVGSHTVVELLNANYCVVAIDNLSNCFSGEKHDKPESLKRVEKLTGKKIDFYYVDIRKKDDLDKVFKKHKISAVIHFAALKSVGESTQIPLEYYENNVGGSNTLFQVMQENGVKNLVYSSSATVYGLPQFLPLTENHPTGQGCTNPYGKTKYFVEEIGKDLCNAFPNIISSMGQYLNADVKGAYYRYQSYIPVG</sequence>
<comment type="cofactor">
    <cofactor evidence="2">
        <name>NAD(+)</name>
        <dbReference type="ChEBI" id="CHEBI:57540"/>
    </cofactor>
</comment>
<dbReference type="InterPro" id="IPR001509">
    <property type="entry name" value="Epimerase_deHydtase"/>
</dbReference>
<evidence type="ECO:0000256" key="3">
    <source>
        <dbReference type="ARBA" id="ARBA00004947"/>
    </source>
</evidence>
<evidence type="ECO:0000256" key="2">
    <source>
        <dbReference type="ARBA" id="ARBA00001911"/>
    </source>
</evidence>
<dbReference type="GO" id="GO:0005829">
    <property type="term" value="C:cytosol"/>
    <property type="evidence" value="ECO:0007669"/>
    <property type="project" value="TreeGrafter"/>
</dbReference>
<name>A0AAW1TQE3_9CUCU</name>
<proteinExistence type="predicted"/>
<reference evidence="9 10" key="1">
    <citation type="submission" date="2023-03" db="EMBL/GenBank/DDBJ databases">
        <title>Genome insight into feeding habits of ladybird beetles.</title>
        <authorList>
            <person name="Li H.-S."/>
            <person name="Huang Y.-H."/>
            <person name="Pang H."/>
        </authorList>
    </citation>
    <scope>NUCLEOTIDE SEQUENCE [LARGE SCALE GENOMIC DNA]</scope>
    <source>
        <strain evidence="9">SYSU_2023b</strain>
        <tissue evidence="9">Whole body</tissue>
    </source>
</reference>
<dbReference type="Pfam" id="PF01370">
    <property type="entry name" value="Epimerase"/>
    <property type="match status" value="1"/>
</dbReference>
<evidence type="ECO:0000256" key="1">
    <source>
        <dbReference type="ARBA" id="ARBA00000083"/>
    </source>
</evidence>
<evidence type="ECO:0000256" key="6">
    <source>
        <dbReference type="ARBA" id="ARBA00023144"/>
    </source>
</evidence>
<evidence type="ECO:0000256" key="4">
    <source>
        <dbReference type="ARBA" id="ARBA00013189"/>
    </source>
</evidence>
<dbReference type="Proteomes" id="UP001431783">
    <property type="component" value="Unassembled WGS sequence"/>
</dbReference>
<evidence type="ECO:0000256" key="5">
    <source>
        <dbReference type="ARBA" id="ARBA00023027"/>
    </source>
</evidence>
<dbReference type="InterPro" id="IPR036291">
    <property type="entry name" value="NAD(P)-bd_dom_sf"/>
</dbReference>
<keyword evidence="10" id="KW-1185">Reference proteome</keyword>
<dbReference type="Gene3D" id="3.40.50.720">
    <property type="entry name" value="NAD(P)-binding Rossmann-like Domain"/>
    <property type="match status" value="1"/>
</dbReference>
<comment type="pathway">
    <text evidence="3">Carbohydrate metabolism; galactose metabolism.</text>
</comment>
<dbReference type="EC" id="5.1.3.2" evidence="4"/>
<evidence type="ECO:0000259" key="8">
    <source>
        <dbReference type="Pfam" id="PF01370"/>
    </source>
</evidence>
<evidence type="ECO:0000313" key="10">
    <source>
        <dbReference type="Proteomes" id="UP001431783"/>
    </source>
</evidence>
<dbReference type="GO" id="GO:0033499">
    <property type="term" value="P:galactose catabolic process via UDP-galactose, Leloir pathway"/>
    <property type="evidence" value="ECO:0007669"/>
    <property type="project" value="TreeGrafter"/>
</dbReference>
<keyword evidence="7" id="KW-0413">Isomerase</keyword>
<evidence type="ECO:0000313" key="9">
    <source>
        <dbReference type="EMBL" id="KAK9873747.1"/>
    </source>
</evidence>
<keyword evidence="5" id="KW-0520">NAD</keyword>
<keyword evidence="6" id="KW-0299">Galactose metabolism</keyword>
<dbReference type="SUPFAM" id="SSF51735">
    <property type="entry name" value="NAD(P)-binding Rossmann-fold domains"/>
    <property type="match status" value="1"/>
</dbReference>
<comment type="catalytic activity">
    <reaction evidence="1">
        <text>UDP-alpha-D-glucose = UDP-alpha-D-galactose</text>
        <dbReference type="Rhea" id="RHEA:22168"/>
        <dbReference type="ChEBI" id="CHEBI:58885"/>
        <dbReference type="ChEBI" id="CHEBI:66914"/>
        <dbReference type="EC" id="5.1.3.2"/>
    </reaction>
</comment>
<gene>
    <name evidence="9" type="ORF">WA026_002102</name>
</gene>
<dbReference type="EMBL" id="JARQZJ010000031">
    <property type="protein sequence ID" value="KAK9873747.1"/>
    <property type="molecule type" value="Genomic_DNA"/>
</dbReference>
<accession>A0AAW1TQE3</accession>
<dbReference type="AlphaFoldDB" id="A0AAW1TQE3"/>
<dbReference type="GO" id="GO:0003978">
    <property type="term" value="F:UDP-glucose 4-epimerase activity"/>
    <property type="evidence" value="ECO:0007669"/>
    <property type="project" value="UniProtKB-EC"/>
</dbReference>
<keyword evidence="6" id="KW-0119">Carbohydrate metabolism</keyword>
<dbReference type="PANTHER" id="PTHR43725">
    <property type="entry name" value="UDP-GLUCOSE 4-EPIMERASE"/>
    <property type="match status" value="1"/>
</dbReference>
<protein>
    <recommendedName>
        <fullName evidence="4">UDP-glucose 4-epimerase</fullName>
        <ecNumber evidence="4">5.1.3.2</ecNumber>
    </recommendedName>
</protein>
<dbReference type="PANTHER" id="PTHR43725:SF47">
    <property type="entry name" value="UDP-GLUCOSE 4-EPIMERASE"/>
    <property type="match status" value="1"/>
</dbReference>
<evidence type="ECO:0000256" key="7">
    <source>
        <dbReference type="ARBA" id="ARBA00023235"/>
    </source>
</evidence>
<feature type="domain" description="NAD-dependent epimerase/dehydratase" evidence="8">
    <location>
        <begin position="16"/>
        <end position="188"/>
    </location>
</feature>
<organism evidence="9 10">
    <name type="scientific">Henosepilachna vigintioctopunctata</name>
    <dbReference type="NCBI Taxonomy" id="420089"/>
    <lineage>
        <taxon>Eukaryota</taxon>
        <taxon>Metazoa</taxon>
        <taxon>Ecdysozoa</taxon>
        <taxon>Arthropoda</taxon>
        <taxon>Hexapoda</taxon>
        <taxon>Insecta</taxon>
        <taxon>Pterygota</taxon>
        <taxon>Neoptera</taxon>
        <taxon>Endopterygota</taxon>
        <taxon>Coleoptera</taxon>
        <taxon>Polyphaga</taxon>
        <taxon>Cucujiformia</taxon>
        <taxon>Coccinelloidea</taxon>
        <taxon>Coccinellidae</taxon>
        <taxon>Epilachninae</taxon>
        <taxon>Epilachnini</taxon>
        <taxon>Henosepilachna</taxon>
    </lineage>
</organism>